<dbReference type="InterPro" id="IPR017136">
    <property type="entry name" value="UCP037205"/>
</dbReference>
<feature type="compositionally biased region" description="Basic and acidic residues" evidence="1">
    <location>
        <begin position="58"/>
        <end position="67"/>
    </location>
</feature>
<dbReference type="PANTHER" id="PTHR37463">
    <property type="entry name" value="GSL3115 PROTEIN"/>
    <property type="match status" value="1"/>
</dbReference>
<proteinExistence type="predicted"/>
<dbReference type="AlphaFoldDB" id="A0A502FS03"/>
<evidence type="ECO:0000313" key="3">
    <source>
        <dbReference type="Proteomes" id="UP000317078"/>
    </source>
</evidence>
<evidence type="ECO:0000256" key="1">
    <source>
        <dbReference type="SAM" id="MobiDB-lite"/>
    </source>
</evidence>
<dbReference type="RefSeq" id="WP_140885429.1">
    <property type="nucleotide sequence ID" value="NZ_RCZP01000024.1"/>
</dbReference>
<dbReference type="PANTHER" id="PTHR37463:SF1">
    <property type="entry name" value="DUF2256 DOMAIN-CONTAINING PROTEIN"/>
    <property type="match status" value="1"/>
</dbReference>
<comment type="caution">
    <text evidence="2">The sequence shown here is derived from an EMBL/GenBank/DDBJ whole genome shotgun (WGS) entry which is preliminary data.</text>
</comment>
<gene>
    <name evidence="2" type="ORF">EAH89_19580</name>
</gene>
<dbReference type="Pfam" id="PF10013">
    <property type="entry name" value="DUF2256"/>
    <property type="match status" value="1"/>
</dbReference>
<dbReference type="Proteomes" id="UP000317078">
    <property type="component" value="Unassembled WGS sequence"/>
</dbReference>
<sequence length="67" mass="7319">MAHRKPNLPVKDCAACGRPFAWRKKWARDWEAVRFCSDACREGRHPLAGGGKAGAAKKSAEKARTPG</sequence>
<dbReference type="EMBL" id="RCZP01000024">
    <property type="protein sequence ID" value="TPG51803.1"/>
    <property type="molecule type" value="Genomic_DNA"/>
</dbReference>
<feature type="region of interest" description="Disordered" evidence="1">
    <location>
        <begin position="47"/>
        <end position="67"/>
    </location>
</feature>
<reference evidence="2 3" key="1">
    <citation type="journal article" date="2019" name="Environ. Microbiol.">
        <title>Species interactions and distinct microbial communities in high Arctic permafrost affected cryosols are associated with the CH4 and CO2 gas fluxes.</title>
        <authorList>
            <person name="Altshuler I."/>
            <person name="Hamel J."/>
            <person name="Turney S."/>
            <person name="Magnuson E."/>
            <person name="Levesque R."/>
            <person name="Greer C."/>
            <person name="Whyte L.G."/>
        </authorList>
    </citation>
    <scope>NUCLEOTIDE SEQUENCE [LARGE SCALE GENOMIC DNA]</scope>
    <source>
        <strain evidence="2 3">S9.3B</strain>
    </source>
</reference>
<accession>A0A502FS03</accession>
<organism evidence="2 3">
    <name type="scientific">Muricoccus nepalensis</name>
    <dbReference type="NCBI Taxonomy" id="1854500"/>
    <lineage>
        <taxon>Bacteria</taxon>
        <taxon>Pseudomonadati</taxon>
        <taxon>Pseudomonadota</taxon>
        <taxon>Alphaproteobacteria</taxon>
        <taxon>Acetobacterales</taxon>
        <taxon>Roseomonadaceae</taxon>
        <taxon>Muricoccus</taxon>
    </lineage>
</organism>
<dbReference type="OrthoDB" id="27194at2"/>
<evidence type="ECO:0000313" key="2">
    <source>
        <dbReference type="EMBL" id="TPG51803.1"/>
    </source>
</evidence>
<protein>
    <submittedName>
        <fullName evidence="2">DUF2256 domain-containing protein</fullName>
    </submittedName>
</protein>
<name>A0A502FS03_9PROT</name>
<keyword evidence="3" id="KW-1185">Reference proteome</keyword>